<evidence type="ECO:0000256" key="4">
    <source>
        <dbReference type="ARBA" id="ARBA00023239"/>
    </source>
</evidence>
<keyword evidence="9" id="KW-1185">Reference proteome</keyword>
<dbReference type="PANTHER" id="PTHR43078:SF6">
    <property type="entry name" value="UDP-GLUCURONIC ACID DECARBOXYLASE 1"/>
    <property type="match status" value="1"/>
</dbReference>
<accession>A0ABV6B0E3</accession>
<proteinExistence type="predicted"/>
<feature type="domain" description="NAD-dependent epimerase/dehydratase" evidence="7">
    <location>
        <begin position="9"/>
        <end position="235"/>
    </location>
</feature>
<dbReference type="Pfam" id="PF00535">
    <property type="entry name" value="Glycos_transf_2"/>
    <property type="match status" value="1"/>
</dbReference>
<evidence type="ECO:0000256" key="3">
    <source>
        <dbReference type="ARBA" id="ARBA00023027"/>
    </source>
</evidence>
<evidence type="ECO:0000256" key="5">
    <source>
        <dbReference type="SAM" id="MobiDB-lite"/>
    </source>
</evidence>
<protein>
    <submittedName>
        <fullName evidence="8">NAD-dependent epimerase/dehydratase family protein</fullName>
    </submittedName>
</protein>
<dbReference type="RefSeq" id="WP_380011595.1">
    <property type="nucleotide sequence ID" value="NZ_JBHLYR010000045.1"/>
</dbReference>
<dbReference type="EMBL" id="JBHLYR010000045">
    <property type="protein sequence ID" value="MFB9993213.1"/>
    <property type="molecule type" value="Genomic_DNA"/>
</dbReference>
<dbReference type="CDD" id="cd05230">
    <property type="entry name" value="UGD_SDR_e"/>
    <property type="match status" value="1"/>
</dbReference>
<feature type="compositionally biased region" description="Low complexity" evidence="5">
    <location>
        <begin position="334"/>
        <end position="344"/>
    </location>
</feature>
<evidence type="ECO:0000259" key="7">
    <source>
        <dbReference type="Pfam" id="PF01370"/>
    </source>
</evidence>
<evidence type="ECO:0000313" key="9">
    <source>
        <dbReference type="Proteomes" id="UP001589733"/>
    </source>
</evidence>
<dbReference type="Gene3D" id="3.90.550.10">
    <property type="entry name" value="Spore Coat Polysaccharide Biosynthesis Protein SpsA, Chain A"/>
    <property type="match status" value="1"/>
</dbReference>
<evidence type="ECO:0000259" key="6">
    <source>
        <dbReference type="Pfam" id="PF00535"/>
    </source>
</evidence>
<feature type="region of interest" description="Disordered" evidence="5">
    <location>
        <begin position="311"/>
        <end position="344"/>
    </location>
</feature>
<dbReference type="InterPro" id="IPR044516">
    <property type="entry name" value="UXS-like"/>
</dbReference>
<dbReference type="InterPro" id="IPR001173">
    <property type="entry name" value="Glyco_trans_2-like"/>
</dbReference>
<sequence length="667" mass="73928">MNTAQPQTILITGSAGFVGSHLVERFLKDGHSVIGVDNYISGQRQNTALFLTHPRFQFLEADVSQGIPYTGQTLDWVLHFASPASPPHYQEFPVETLMVGAQGTQHGLELALKHGAKFFLASTSEVYGDPHVHPQPESYWGHVNPNGLRSCYDEAKRYAEAITMAYHRAKGVDTRIIRIFNTYGPRMRADDGRVITNFVHQALRGEPLTIYGDGQQTRSFQYVDDLVEGIVRLMGVTYHEPVNLGNPTEFTMLELAAVVREIINPELALVYQPAPSDDPQQRKPDISRAQGLLAWTPEIPLAEGLKITTAAFREDRPNRNEPPDSSDLSGQSKASLTSSPSPTSAPLVSVIIPTLKRPDLLLKRALPTALAQTLERFEVIVVIDGPDAATEHALAGLSDPRLRVLTLPQNVGAAEARNLGIRAAQGEWVALLDDDDEWEPEKLTRQLAAAQASAHAEPIVVCQYWLPTPQGTRQEPSRFPHPGESIGDYLMAREAWLAPDLTLMSTVLFARRDLFLRVPFDPALMGHEDWDWLLRAAAEPGVGFECVPEVLATYHFHEVRPHLSGATKWRHSLNWAQNQRQAGRLSQRAYVGFVVFHVAHVAAAEGTSQAFWTMSGALLSGQPRPFEVARYAATWLFPQPVRRRIHLLAKAGWSVVRPPRKISPGQA</sequence>
<dbReference type="CDD" id="cd00761">
    <property type="entry name" value="Glyco_tranf_GTA_type"/>
    <property type="match status" value="1"/>
</dbReference>
<dbReference type="Proteomes" id="UP001589733">
    <property type="component" value="Unassembled WGS sequence"/>
</dbReference>
<keyword evidence="2" id="KW-0210">Decarboxylase</keyword>
<dbReference type="SUPFAM" id="SSF51735">
    <property type="entry name" value="NAD(P)-binding Rossmann-fold domains"/>
    <property type="match status" value="1"/>
</dbReference>
<evidence type="ECO:0000256" key="1">
    <source>
        <dbReference type="ARBA" id="ARBA00001911"/>
    </source>
</evidence>
<dbReference type="Gene3D" id="3.40.50.720">
    <property type="entry name" value="NAD(P)-binding Rossmann-like Domain"/>
    <property type="match status" value="1"/>
</dbReference>
<feature type="compositionally biased region" description="Basic and acidic residues" evidence="5">
    <location>
        <begin position="312"/>
        <end position="322"/>
    </location>
</feature>
<dbReference type="InterPro" id="IPR001509">
    <property type="entry name" value="Epimerase_deHydtase"/>
</dbReference>
<dbReference type="InterPro" id="IPR029044">
    <property type="entry name" value="Nucleotide-diphossugar_trans"/>
</dbReference>
<comment type="caution">
    <text evidence="8">The sequence shown here is derived from an EMBL/GenBank/DDBJ whole genome shotgun (WGS) entry which is preliminary data.</text>
</comment>
<gene>
    <name evidence="8" type="ORF">ACFFLM_14670</name>
</gene>
<evidence type="ECO:0000313" key="8">
    <source>
        <dbReference type="EMBL" id="MFB9993213.1"/>
    </source>
</evidence>
<reference evidence="8 9" key="1">
    <citation type="submission" date="2024-09" db="EMBL/GenBank/DDBJ databases">
        <authorList>
            <person name="Sun Q."/>
            <person name="Mori K."/>
        </authorList>
    </citation>
    <scope>NUCLEOTIDE SEQUENCE [LARGE SCALE GENOMIC DNA]</scope>
    <source>
        <strain evidence="8 9">JCM 13503</strain>
    </source>
</reference>
<evidence type="ECO:0000256" key="2">
    <source>
        <dbReference type="ARBA" id="ARBA00022793"/>
    </source>
</evidence>
<feature type="domain" description="Glycosyltransferase 2-like" evidence="6">
    <location>
        <begin position="349"/>
        <end position="455"/>
    </location>
</feature>
<dbReference type="PANTHER" id="PTHR43078">
    <property type="entry name" value="UDP-GLUCURONIC ACID DECARBOXYLASE-RELATED"/>
    <property type="match status" value="1"/>
</dbReference>
<dbReference type="InterPro" id="IPR036291">
    <property type="entry name" value="NAD(P)-bd_dom_sf"/>
</dbReference>
<dbReference type="SUPFAM" id="SSF53448">
    <property type="entry name" value="Nucleotide-diphospho-sugar transferases"/>
    <property type="match status" value="1"/>
</dbReference>
<keyword evidence="3" id="KW-0520">NAD</keyword>
<comment type="cofactor">
    <cofactor evidence="1">
        <name>NAD(+)</name>
        <dbReference type="ChEBI" id="CHEBI:57540"/>
    </cofactor>
</comment>
<keyword evidence="4" id="KW-0456">Lyase</keyword>
<dbReference type="Pfam" id="PF01370">
    <property type="entry name" value="Epimerase"/>
    <property type="match status" value="1"/>
</dbReference>
<name>A0ABV6B0E3_9DEIO</name>
<organism evidence="8 9">
    <name type="scientific">Deinococcus oregonensis</name>
    <dbReference type="NCBI Taxonomy" id="1805970"/>
    <lineage>
        <taxon>Bacteria</taxon>
        <taxon>Thermotogati</taxon>
        <taxon>Deinococcota</taxon>
        <taxon>Deinococci</taxon>
        <taxon>Deinococcales</taxon>
        <taxon>Deinococcaceae</taxon>
        <taxon>Deinococcus</taxon>
    </lineage>
</organism>